<evidence type="ECO:0000313" key="2">
    <source>
        <dbReference type="EMBL" id="MBB3701984.1"/>
    </source>
</evidence>
<keyword evidence="1" id="KW-0812">Transmembrane</keyword>
<gene>
    <name evidence="2" type="ORF">FHS60_000426</name>
</gene>
<dbReference type="EMBL" id="JACICA010000001">
    <property type="protein sequence ID" value="MBB3701984.1"/>
    <property type="molecule type" value="Genomic_DNA"/>
</dbReference>
<dbReference type="Proteomes" id="UP000541425">
    <property type="component" value="Unassembled WGS sequence"/>
</dbReference>
<dbReference type="AlphaFoldDB" id="A0A7W5UDD5"/>
<evidence type="ECO:0000313" key="3">
    <source>
        <dbReference type="Proteomes" id="UP000541425"/>
    </source>
</evidence>
<reference evidence="2 3" key="1">
    <citation type="submission" date="2020-08" db="EMBL/GenBank/DDBJ databases">
        <title>Genomic Encyclopedia of Type Strains, Phase IV (KMG-IV): sequencing the most valuable type-strain genomes for metagenomic binning, comparative biology and taxonomic classification.</title>
        <authorList>
            <person name="Goeker M."/>
        </authorList>
    </citation>
    <scope>NUCLEOTIDE SEQUENCE [LARGE SCALE GENOMIC DNA]</scope>
    <source>
        <strain evidence="2 3">DSM 22548</strain>
    </source>
</reference>
<protein>
    <submittedName>
        <fullName evidence="2">Uncharacterized protein</fullName>
    </submittedName>
</protein>
<name>A0A7W5UDD5_9BACT</name>
<organism evidence="2 3">
    <name type="scientific">Alloprevotella rava</name>
    <dbReference type="NCBI Taxonomy" id="671218"/>
    <lineage>
        <taxon>Bacteria</taxon>
        <taxon>Pseudomonadati</taxon>
        <taxon>Bacteroidota</taxon>
        <taxon>Bacteroidia</taxon>
        <taxon>Bacteroidales</taxon>
        <taxon>Prevotellaceae</taxon>
        <taxon>Alloprevotella</taxon>
    </lineage>
</organism>
<keyword evidence="1" id="KW-0472">Membrane</keyword>
<evidence type="ECO:0000256" key="1">
    <source>
        <dbReference type="SAM" id="Phobius"/>
    </source>
</evidence>
<proteinExistence type="predicted"/>
<accession>A0A7W5UDD5</accession>
<keyword evidence="1" id="KW-1133">Transmembrane helix</keyword>
<dbReference type="RefSeq" id="WP_183694297.1">
    <property type="nucleotide sequence ID" value="NZ_JACICA010000001.1"/>
</dbReference>
<sequence length="128" mass="14967">MYILTKQTRFLKLLGFLLQLFLKRATIIIEVSFGFLIAFENTIRMSAHALIASAHRLIVVKLYYKECELLWVGTLSYVFFVGKRILSLLYNERIILTHFGDESKRNKISPTIIKRQENIWTIIENAVS</sequence>
<feature type="transmembrane region" description="Helical" evidence="1">
    <location>
        <begin position="20"/>
        <end position="39"/>
    </location>
</feature>
<comment type="caution">
    <text evidence="2">The sequence shown here is derived from an EMBL/GenBank/DDBJ whole genome shotgun (WGS) entry which is preliminary data.</text>
</comment>